<dbReference type="PANTHER" id="PTHR24321:SF8">
    <property type="entry name" value="ESTRADIOL 17-BETA-DEHYDROGENASE 8-RELATED"/>
    <property type="match status" value="1"/>
</dbReference>
<dbReference type="Proteomes" id="UP000558113">
    <property type="component" value="Unassembled WGS sequence"/>
</dbReference>
<evidence type="ECO:0000256" key="1">
    <source>
        <dbReference type="ARBA" id="ARBA00006484"/>
    </source>
</evidence>
<sequence>MRGLAGKIAVVTGGAQGLGKAISERLSEEGCEVWMLDLNPLGEETARAIEGKTGGAVHFELVDIRDEETLRDVFRKIEAHSARVDLLVNNAARFVFKGLEASAQDWNETLGVNVVGTSLVTQHCVPLMKKVGRGAIVNMSSVSGFIGQPNFATYNATKFAIRALTKCWAIELSPHRIRVNSVCPGYIRTEAFENSCRQLGIDAEEEDRRVSRLHILGRQGLAEEVAGAVAFAASDDASFMTGEDLVIDGGYLAI</sequence>
<dbReference type="AlphaFoldDB" id="A0A7X5C1D1"/>
<dbReference type="FunFam" id="3.40.50.720:FF:000084">
    <property type="entry name" value="Short-chain dehydrogenase reductase"/>
    <property type="match status" value="1"/>
</dbReference>
<dbReference type="OrthoDB" id="9803333at2"/>
<evidence type="ECO:0000313" key="3">
    <source>
        <dbReference type="EMBL" id="NBC72571.1"/>
    </source>
</evidence>
<proteinExistence type="inferred from homology"/>
<dbReference type="GO" id="GO:0016491">
    <property type="term" value="F:oxidoreductase activity"/>
    <property type="evidence" value="ECO:0007669"/>
    <property type="project" value="UniProtKB-KW"/>
</dbReference>
<dbReference type="GO" id="GO:0008206">
    <property type="term" value="P:bile acid metabolic process"/>
    <property type="evidence" value="ECO:0007669"/>
    <property type="project" value="UniProtKB-ARBA"/>
</dbReference>
<dbReference type="Pfam" id="PF13561">
    <property type="entry name" value="adh_short_C2"/>
    <property type="match status" value="1"/>
</dbReference>
<protein>
    <submittedName>
        <fullName evidence="3">SDR family oxidoreductase</fullName>
    </submittedName>
</protein>
<keyword evidence="4" id="KW-1185">Reference proteome</keyword>
<dbReference type="PROSITE" id="PS00061">
    <property type="entry name" value="ADH_SHORT"/>
    <property type="match status" value="1"/>
</dbReference>
<comment type="similarity">
    <text evidence="1">Belongs to the short-chain dehydrogenases/reductases (SDR) family.</text>
</comment>
<gene>
    <name evidence="3" type="ORF">GT003_26540</name>
</gene>
<dbReference type="PRINTS" id="PR00080">
    <property type="entry name" value="SDRFAMILY"/>
</dbReference>
<dbReference type="Gene3D" id="3.40.50.720">
    <property type="entry name" value="NAD(P)-binding Rossmann-like Domain"/>
    <property type="match status" value="1"/>
</dbReference>
<dbReference type="InterPro" id="IPR020904">
    <property type="entry name" value="Sc_DH/Rdtase_CS"/>
</dbReference>
<dbReference type="RefSeq" id="WP_161703698.1">
    <property type="nucleotide sequence ID" value="NZ_JAAAMU010000020.1"/>
</dbReference>
<keyword evidence="2" id="KW-0560">Oxidoreductase</keyword>
<dbReference type="PRINTS" id="PR00081">
    <property type="entry name" value="GDHRDH"/>
</dbReference>
<evidence type="ECO:0000313" key="4">
    <source>
        <dbReference type="Proteomes" id="UP000558113"/>
    </source>
</evidence>
<dbReference type="InterPro" id="IPR002347">
    <property type="entry name" value="SDR_fam"/>
</dbReference>
<dbReference type="PANTHER" id="PTHR24321">
    <property type="entry name" value="DEHYDROGENASES, SHORT CHAIN"/>
    <property type="match status" value="1"/>
</dbReference>
<dbReference type="CDD" id="cd05233">
    <property type="entry name" value="SDR_c"/>
    <property type="match status" value="1"/>
</dbReference>
<organism evidence="3 4">
    <name type="scientific">Paenibacillus sacheonensis</name>
    <dbReference type="NCBI Taxonomy" id="742054"/>
    <lineage>
        <taxon>Bacteria</taxon>
        <taxon>Bacillati</taxon>
        <taxon>Bacillota</taxon>
        <taxon>Bacilli</taxon>
        <taxon>Bacillales</taxon>
        <taxon>Paenibacillaceae</taxon>
        <taxon>Paenibacillus</taxon>
    </lineage>
</organism>
<dbReference type="EMBL" id="JAAAMU010000020">
    <property type="protein sequence ID" value="NBC72571.1"/>
    <property type="molecule type" value="Genomic_DNA"/>
</dbReference>
<dbReference type="InterPro" id="IPR036291">
    <property type="entry name" value="NAD(P)-bd_dom_sf"/>
</dbReference>
<comment type="caution">
    <text evidence="3">The sequence shown here is derived from an EMBL/GenBank/DDBJ whole genome shotgun (WGS) entry which is preliminary data.</text>
</comment>
<dbReference type="SUPFAM" id="SSF51735">
    <property type="entry name" value="NAD(P)-binding Rossmann-fold domains"/>
    <property type="match status" value="1"/>
</dbReference>
<reference evidence="3 4" key="1">
    <citation type="submission" date="2020-01" db="EMBL/GenBank/DDBJ databases">
        <title>Paenibacillus soybeanensis sp. nov. isolated from the nodules of soybean (Glycine max(L.) Merr).</title>
        <authorList>
            <person name="Wang H."/>
        </authorList>
    </citation>
    <scope>NUCLEOTIDE SEQUENCE [LARGE SCALE GENOMIC DNA]</scope>
    <source>
        <strain evidence="3 4">DSM 23054</strain>
    </source>
</reference>
<name>A0A7X5C1D1_9BACL</name>
<accession>A0A7X5C1D1</accession>
<evidence type="ECO:0000256" key="2">
    <source>
        <dbReference type="ARBA" id="ARBA00023002"/>
    </source>
</evidence>